<accession>A0ABQ4SBM1</accession>
<evidence type="ECO:0000256" key="1">
    <source>
        <dbReference type="SAM" id="Phobius"/>
    </source>
</evidence>
<protein>
    <submittedName>
        <fullName evidence="2">Uncharacterized protein</fullName>
    </submittedName>
</protein>
<proteinExistence type="predicted"/>
<evidence type="ECO:0000313" key="3">
    <source>
        <dbReference type="Proteomes" id="UP001055153"/>
    </source>
</evidence>
<feature type="transmembrane region" description="Helical" evidence="1">
    <location>
        <begin position="25"/>
        <end position="44"/>
    </location>
</feature>
<dbReference type="EMBL" id="BPQQ01000016">
    <property type="protein sequence ID" value="GJD99542.1"/>
    <property type="molecule type" value="Genomic_DNA"/>
</dbReference>
<organism evidence="2 3">
    <name type="scientific">Methylobacterium isbiliense</name>
    <dbReference type="NCBI Taxonomy" id="315478"/>
    <lineage>
        <taxon>Bacteria</taxon>
        <taxon>Pseudomonadati</taxon>
        <taxon>Pseudomonadota</taxon>
        <taxon>Alphaproteobacteria</taxon>
        <taxon>Hyphomicrobiales</taxon>
        <taxon>Methylobacteriaceae</taxon>
        <taxon>Methylobacterium</taxon>
    </lineage>
</organism>
<gene>
    <name evidence="2" type="ORF">GMJLKIPL_1460</name>
</gene>
<name>A0ABQ4SBM1_9HYPH</name>
<keyword evidence="1" id="KW-0472">Membrane</keyword>
<evidence type="ECO:0000313" key="2">
    <source>
        <dbReference type="EMBL" id="GJD99542.1"/>
    </source>
</evidence>
<comment type="caution">
    <text evidence="2">The sequence shown here is derived from an EMBL/GenBank/DDBJ whole genome shotgun (WGS) entry which is preliminary data.</text>
</comment>
<sequence length="66" mass="7193">MRPDSSCATPIRPNPRTIMAIPFDFSFAHLLTMTASVIAGAVFADSVETSGRRIVERALRFLGLGR</sequence>
<reference evidence="2" key="2">
    <citation type="submission" date="2021-08" db="EMBL/GenBank/DDBJ databases">
        <authorList>
            <person name="Tani A."/>
            <person name="Ola A."/>
            <person name="Ogura Y."/>
            <person name="Katsura K."/>
            <person name="Hayashi T."/>
        </authorList>
    </citation>
    <scope>NUCLEOTIDE SEQUENCE</scope>
    <source>
        <strain evidence="2">DSM 17168</strain>
    </source>
</reference>
<dbReference type="Proteomes" id="UP001055153">
    <property type="component" value="Unassembled WGS sequence"/>
</dbReference>
<reference evidence="2" key="1">
    <citation type="journal article" date="2021" name="Front. Microbiol.">
        <title>Comprehensive Comparative Genomics and Phenotyping of Methylobacterium Species.</title>
        <authorList>
            <person name="Alessa O."/>
            <person name="Ogura Y."/>
            <person name="Fujitani Y."/>
            <person name="Takami H."/>
            <person name="Hayashi T."/>
            <person name="Sahin N."/>
            <person name="Tani A."/>
        </authorList>
    </citation>
    <scope>NUCLEOTIDE SEQUENCE</scope>
    <source>
        <strain evidence="2">DSM 17168</strain>
    </source>
</reference>
<keyword evidence="1" id="KW-0812">Transmembrane</keyword>
<keyword evidence="1" id="KW-1133">Transmembrane helix</keyword>
<keyword evidence="3" id="KW-1185">Reference proteome</keyword>